<evidence type="ECO:0000313" key="1">
    <source>
        <dbReference type="EMBL" id="EHO62505.1"/>
    </source>
</evidence>
<protein>
    <submittedName>
        <fullName evidence="1">Uncharacterized protein</fullName>
    </submittedName>
</protein>
<dbReference type="Proteomes" id="UP000003277">
    <property type="component" value="Unassembled WGS sequence"/>
</dbReference>
<keyword evidence="2" id="KW-1185">Reference proteome</keyword>
<evidence type="ECO:0000313" key="2">
    <source>
        <dbReference type="Proteomes" id="UP000003277"/>
    </source>
</evidence>
<accession>H1D1Z2</accession>
<gene>
    <name evidence="1" type="ORF">HMPREF9453_01630</name>
</gene>
<proteinExistence type="predicted"/>
<name>H1D1Z2_9FIRM</name>
<comment type="caution">
    <text evidence="1">The sequence shown here is derived from an EMBL/GenBank/DDBJ whole genome shotgun (WGS) entry which is preliminary data.</text>
</comment>
<reference evidence="1 2" key="1">
    <citation type="submission" date="2011-11" db="EMBL/GenBank/DDBJ databases">
        <title>The Genome Sequence of Dialister succinatiphilus YIT 11850.</title>
        <authorList>
            <consortium name="The Broad Institute Genome Sequencing Platform"/>
            <person name="Earl A."/>
            <person name="Ward D."/>
            <person name="Feldgarden M."/>
            <person name="Gevers D."/>
            <person name="Morotomi M."/>
            <person name="Young S.K."/>
            <person name="Zeng Q."/>
            <person name="Gargeya S."/>
            <person name="Fitzgerald M."/>
            <person name="Haas B."/>
            <person name="Abouelleil A."/>
            <person name="Alvarado L."/>
            <person name="Arachchi H.M."/>
            <person name="Berlin A."/>
            <person name="Brown A."/>
            <person name="Chapman S.B."/>
            <person name="Dunbar C."/>
            <person name="Gearin G."/>
            <person name="Goldberg J."/>
            <person name="Griggs A."/>
            <person name="Gujja S."/>
            <person name="Heiman D."/>
            <person name="Howarth C."/>
            <person name="Lui A."/>
            <person name="MacDonald P.J.P."/>
            <person name="Montmayeur A."/>
            <person name="Murphy C."/>
            <person name="Neiman D."/>
            <person name="Pearson M."/>
            <person name="Priest M."/>
            <person name="Roberts A."/>
            <person name="Saif S."/>
            <person name="Shea T."/>
            <person name="Sisk P."/>
            <person name="Stolte C."/>
            <person name="Sykes S."/>
            <person name="Wortman J."/>
            <person name="Nusbaum C."/>
            <person name="Birren B."/>
        </authorList>
    </citation>
    <scope>NUCLEOTIDE SEQUENCE [LARGE SCALE GENOMIC DNA]</scope>
    <source>
        <strain evidence="1 2">YIT 11850</strain>
    </source>
</reference>
<sequence>MKSLYVWGLAAPGSEGSVDGASPRGFLRFLSLTGPVGPRVEVSPPEAAMNFLYTASRLACFSRMKPGCSYFIKTGGESAHHNPRP</sequence>
<dbReference type="STRING" id="742743.HMPREF9453_01630"/>
<organism evidence="1 2">
    <name type="scientific">Dialister succinatiphilus YIT 11850</name>
    <dbReference type="NCBI Taxonomy" id="742743"/>
    <lineage>
        <taxon>Bacteria</taxon>
        <taxon>Bacillati</taxon>
        <taxon>Bacillota</taxon>
        <taxon>Negativicutes</taxon>
        <taxon>Veillonellales</taxon>
        <taxon>Veillonellaceae</taxon>
        <taxon>Dialister</taxon>
    </lineage>
</organism>
<dbReference type="HOGENOM" id="CLU_2507329_0_0_9"/>
<dbReference type="AlphaFoldDB" id="H1D1Z2"/>
<dbReference type="EMBL" id="ADLT01000052">
    <property type="protein sequence ID" value="EHO62505.1"/>
    <property type="molecule type" value="Genomic_DNA"/>
</dbReference>